<protein>
    <submittedName>
        <fullName evidence="2">Protein phosphatase 2C domain protein</fullName>
    </submittedName>
</protein>
<gene>
    <name evidence="2" type="ordered locus">TERTU_1666</name>
</gene>
<dbReference type="CDD" id="cd00143">
    <property type="entry name" value="PP2Cc"/>
    <property type="match status" value="1"/>
</dbReference>
<dbReference type="AlphaFoldDB" id="C5BU13"/>
<dbReference type="SUPFAM" id="SSF81606">
    <property type="entry name" value="PP2C-like"/>
    <property type="match status" value="1"/>
</dbReference>
<dbReference type="Proteomes" id="UP000009080">
    <property type="component" value="Chromosome"/>
</dbReference>
<name>C5BU13_TERTT</name>
<dbReference type="InterPro" id="IPR036457">
    <property type="entry name" value="PPM-type-like_dom_sf"/>
</dbReference>
<dbReference type="eggNOG" id="COG0631">
    <property type="taxonomic scope" value="Bacteria"/>
</dbReference>
<organism evidence="2 3">
    <name type="scientific">Teredinibacter turnerae (strain ATCC 39867 / T7901)</name>
    <dbReference type="NCBI Taxonomy" id="377629"/>
    <lineage>
        <taxon>Bacteria</taxon>
        <taxon>Pseudomonadati</taxon>
        <taxon>Pseudomonadota</taxon>
        <taxon>Gammaproteobacteria</taxon>
        <taxon>Cellvibrionales</taxon>
        <taxon>Cellvibrionaceae</taxon>
        <taxon>Teredinibacter</taxon>
    </lineage>
</organism>
<evidence type="ECO:0000313" key="2">
    <source>
        <dbReference type="EMBL" id="ACR12231.1"/>
    </source>
</evidence>
<dbReference type="EMBL" id="CP001614">
    <property type="protein sequence ID" value="ACR12231.1"/>
    <property type="molecule type" value="Genomic_DNA"/>
</dbReference>
<dbReference type="RefSeq" id="WP_015818343.1">
    <property type="nucleotide sequence ID" value="NC_012997.1"/>
</dbReference>
<dbReference type="HOGENOM" id="CLU_034545_0_3_6"/>
<dbReference type="Pfam" id="PF13672">
    <property type="entry name" value="PP2C_2"/>
    <property type="match status" value="1"/>
</dbReference>
<keyword evidence="3" id="KW-1185">Reference proteome</keyword>
<evidence type="ECO:0000313" key="3">
    <source>
        <dbReference type="Proteomes" id="UP000009080"/>
    </source>
</evidence>
<dbReference type="InterPro" id="IPR001932">
    <property type="entry name" value="PPM-type_phosphatase-like_dom"/>
</dbReference>
<dbReference type="OrthoDB" id="9801841at2"/>
<dbReference type="InterPro" id="IPR015655">
    <property type="entry name" value="PP2C"/>
</dbReference>
<evidence type="ECO:0000259" key="1">
    <source>
        <dbReference type="PROSITE" id="PS51746"/>
    </source>
</evidence>
<dbReference type="PROSITE" id="PS51746">
    <property type="entry name" value="PPM_2"/>
    <property type="match status" value="1"/>
</dbReference>
<feature type="domain" description="PPM-type phosphatase" evidence="1">
    <location>
        <begin position="12"/>
        <end position="244"/>
    </location>
</feature>
<dbReference type="PANTHER" id="PTHR47992">
    <property type="entry name" value="PROTEIN PHOSPHATASE"/>
    <property type="match status" value="1"/>
</dbReference>
<reference evidence="2 3" key="1">
    <citation type="journal article" date="2009" name="PLoS ONE">
        <title>The complete genome of Teredinibacter turnerae T7901: an intracellular endosymbiont of marine wood-boring bivalves (shipworms).</title>
        <authorList>
            <person name="Yang J.C."/>
            <person name="Madupu R."/>
            <person name="Durkin A.S."/>
            <person name="Ekborg N.A."/>
            <person name="Pedamallu C.S."/>
            <person name="Hostetler J.B."/>
            <person name="Radune D."/>
            <person name="Toms B.S."/>
            <person name="Henrissat B."/>
            <person name="Coutinho P.M."/>
            <person name="Schwarz S."/>
            <person name="Field L."/>
            <person name="Trindade-Silva A.E."/>
            <person name="Soares C.A.G."/>
            <person name="Elshahawi S."/>
            <person name="Hanora A."/>
            <person name="Schmidt E.W."/>
            <person name="Haygood M.G."/>
            <person name="Posfai J."/>
            <person name="Benner J."/>
            <person name="Madinger C."/>
            <person name="Nove J."/>
            <person name="Anton B."/>
            <person name="Chaudhary K."/>
            <person name="Foster J."/>
            <person name="Holman A."/>
            <person name="Kumar S."/>
            <person name="Lessard P.A."/>
            <person name="Luyten Y.A."/>
            <person name="Slatko B."/>
            <person name="Wood N."/>
            <person name="Wu B."/>
            <person name="Teplitski M."/>
            <person name="Mougous J.D."/>
            <person name="Ward N."/>
            <person name="Eisen J.A."/>
            <person name="Badger J.H."/>
            <person name="Distel D.L."/>
        </authorList>
    </citation>
    <scope>NUCLEOTIDE SEQUENCE [LARGE SCALE GENOMIC DNA]</scope>
    <source>
        <strain evidence="3">ATCC 39867 / T7901</strain>
    </source>
</reference>
<dbReference type="STRING" id="377629.TERTU_1666"/>
<dbReference type="GO" id="GO:0004722">
    <property type="term" value="F:protein serine/threonine phosphatase activity"/>
    <property type="evidence" value="ECO:0007669"/>
    <property type="project" value="InterPro"/>
</dbReference>
<dbReference type="SMART" id="SM00331">
    <property type="entry name" value="PP2C_SIG"/>
    <property type="match status" value="1"/>
</dbReference>
<dbReference type="SMART" id="SM00332">
    <property type="entry name" value="PP2Cc"/>
    <property type="match status" value="1"/>
</dbReference>
<sequence>MSDTEFRPIDWRSACETDVGTVREVNEDAILLRPDIHLWAVADGMGGHSVGDIASQTVVAALESIDGADLLSEFVDQVDDALIKANSEIIAYSENYLNSAPMGTTVVSLITRGRVGVCLWVGDSRLYRLRGGELSQLSRDHSQVEELVQMGVITPEQAIDHPDSHVITRAVGGETDVYVDINLFSVQIGDTFLLCSDGLYNAVEIEDIADCLAVREPDDASAELMRRALGNHAKDNVSLVVVRGEAGNC</sequence>
<proteinExistence type="predicted"/>
<accession>C5BU13</accession>
<dbReference type="Gene3D" id="3.60.40.10">
    <property type="entry name" value="PPM-type phosphatase domain"/>
    <property type="match status" value="1"/>
</dbReference>
<dbReference type="KEGG" id="ttu:TERTU_1666"/>